<name>A0A5S3V5S8_9GAMM</name>
<evidence type="ECO:0000256" key="5">
    <source>
        <dbReference type="ARBA" id="ARBA00022989"/>
    </source>
</evidence>
<evidence type="ECO:0000313" key="9">
    <source>
        <dbReference type="Proteomes" id="UP000307217"/>
    </source>
</evidence>
<dbReference type="RefSeq" id="WP_138592744.1">
    <property type="nucleotide sequence ID" value="NZ_PNBX01000073.1"/>
</dbReference>
<keyword evidence="5 7" id="KW-1133">Transmembrane helix</keyword>
<feature type="transmembrane region" description="Helical" evidence="7">
    <location>
        <begin position="101"/>
        <end position="127"/>
    </location>
</feature>
<gene>
    <name evidence="8" type="ORF">CWC19_15760</name>
</gene>
<feature type="transmembrane region" description="Helical" evidence="7">
    <location>
        <begin position="238"/>
        <end position="260"/>
    </location>
</feature>
<dbReference type="GO" id="GO:0044780">
    <property type="term" value="P:bacterial-type flagellum assembly"/>
    <property type="evidence" value="ECO:0007669"/>
    <property type="project" value="TreeGrafter"/>
</dbReference>
<organism evidence="8 9">
    <name type="scientific">Pseudoalteromonas aurantia</name>
    <dbReference type="NCBI Taxonomy" id="43654"/>
    <lineage>
        <taxon>Bacteria</taxon>
        <taxon>Pseudomonadati</taxon>
        <taxon>Pseudomonadota</taxon>
        <taxon>Gammaproteobacteria</taxon>
        <taxon>Alteromonadales</taxon>
        <taxon>Pseudoalteromonadaceae</taxon>
        <taxon>Pseudoalteromonas</taxon>
    </lineage>
</organism>
<comment type="subcellular location">
    <subcellularLocation>
        <location evidence="1">Cell membrane</location>
        <topology evidence="1">Multi-pass membrane protein</topology>
    </subcellularLocation>
</comment>
<evidence type="ECO:0000256" key="2">
    <source>
        <dbReference type="ARBA" id="ARBA00008835"/>
    </source>
</evidence>
<dbReference type="Gene3D" id="3.40.30.60">
    <property type="entry name" value="FHIPEP family, domain 1"/>
    <property type="match status" value="1"/>
</dbReference>
<sequence>MKVILSRIAEHKDLILVLAVVVILMMLFVPVPPLLLDLLLITNFSLAFLILMLTFYTDKPLSFSTFPSLLLIATLFRLGLNISATRLILSEGDAGEVISAIGGFVVGGNYIIGLVVFFILIVVQYVVVTNGAQRVAEVAARFTLDSMPGKQMSIDADLNMGLIDEHTAKKRRENIEKEANFYGAMDGASKFVKGDAIAGIIIILIDIIGGLSIGIAQLGMSWDEALQTYTLLTVGDGIVTQIPSLIIATATGIIITRAATDASLSDELGKQITSSPKTLFIVATTLAAGTLLPGLPSTPLLVLAALFFGLGLFAYKAKRSQSDPKEADEEASDSTDSKRDESIESLLTIQPIELSVSESISNQINDDGGIFLSRFDAFRKQMTRDLGVITPKLSLITEPNYKSEDYELRVLGARVGRGKLHYDKHLAIDPKGKLSAVDGIKAKEPTYGLPASWVDESQIVPARQAGYTVVDAETTLLTHVTELVKNSSWELLTRAETEKLVSRLEVSHSSLINELIPNVLSYSDIQSVLQLLLKEKVSIRNIEMILECLVDQGKISKEPAFLSEQVRNKLKSQITQVLLDDNDVLNVITFEPLLEQQLISGLQGEGRNVSLAIEPALTDTLIQQLASYSESAISKRLSPVLVCHSPIRGAMKRLLERVIPQLHILSVTEIPHSVSVQNLGVVRSTSQGGAN</sequence>
<keyword evidence="8" id="KW-0969">Cilium</keyword>
<evidence type="ECO:0000313" key="8">
    <source>
        <dbReference type="EMBL" id="TMO66620.1"/>
    </source>
</evidence>
<keyword evidence="8" id="KW-0966">Cell projection</keyword>
<evidence type="ECO:0000256" key="7">
    <source>
        <dbReference type="SAM" id="Phobius"/>
    </source>
</evidence>
<feature type="transmembrane region" description="Helical" evidence="7">
    <location>
        <begin position="196"/>
        <end position="218"/>
    </location>
</feature>
<dbReference type="PIRSF" id="PIRSF005419">
    <property type="entry name" value="FlhA"/>
    <property type="match status" value="1"/>
</dbReference>
<comment type="similarity">
    <text evidence="2">Belongs to the FHIPEP (flagella/HR/invasion proteins export pore) family.</text>
</comment>
<keyword evidence="4 7" id="KW-0812">Transmembrane</keyword>
<dbReference type="PROSITE" id="PS00994">
    <property type="entry name" value="FHIPEP"/>
    <property type="match status" value="1"/>
</dbReference>
<dbReference type="Pfam" id="PF00771">
    <property type="entry name" value="FHIPEP"/>
    <property type="match status" value="1"/>
</dbReference>
<reference evidence="8 9" key="1">
    <citation type="submission" date="2018-01" db="EMBL/GenBank/DDBJ databases">
        <authorList>
            <person name="Paulsen S."/>
            <person name="Gram L.K."/>
        </authorList>
    </citation>
    <scope>NUCLEOTIDE SEQUENCE [LARGE SCALE GENOMIC DNA]</scope>
    <source>
        <strain evidence="8 9">S3790</strain>
    </source>
</reference>
<evidence type="ECO:0000256" key="3">
    <source>
        <dbReference type="ARBA" id="ARBA00022475"/>
    </source>
</evidence>
<keyword evidence="6 7" id="KW-0472">Membrane</keyword>
<dbReference type="InterPro" id="IPR042194">
    <property type="entry name" value="FHIPEP_1"/>
</dbReference>
<dbReference type="PANTHER" id="PTHR30161">
    <property type="entry name" value="FLAGELLAR EXPORT PROTEIN, MEMBRANE FLHA SUBUNIT-RELATED"/>
    <property type="match status" value="1"/>
</dbReference>
<feature type="transmembrane region" description="Helical" evidence="7">
    <location>
        <begin position="298"/>
        <end position="315"/>
    </location>
</feature>
<dbReference type="GO" id="GO:0005886">
    <property type="term" value="C:plasma membrane"/>
    <property type="evidence" value="ECO:0007669"/>
    <property type="project" value="UniProtKB-SubCell"/>
</dbReference>
<dbReference type="Gene3D" id="1.10.8.540">
    <property type="entry name" value="FHIPEP family, domain 3"/>
    <property type="match status" value="1"/>
</dbReference>
<dbReference type="InterPro" id="IPR025505">
    <property type="entry name" value="FHIPEP_CS"/>
</dbReference>
<comment type="caution">
    <text evidence="8">The sequence shown here is derived from an EMBL/GenBank/DDBJ whole genome shotgun (WGS) entry which is preliminary data.</text>
</comment>
<dbReference type="Gene3D" id="3.40.50.12790">
    <property type="entry name" value="FHIPEP family, domain 4"/>
    <property type="match status" value="1"/>
</dbReference>
<reference evidence="9" key="2">
    <citation type="submission" date="2019-06" db="EMBL/GenBank/DDBJ databases">
        <title>Co-occurence of chitin degradation, pigmentation and bioactivity in marine Pseudoalteromonas.</title>
        <authorList>
            <person name="Sonnenschein E.C."/>
            <person name="Bech P.K."/>
        </authorList>
    </citation>
    <scope>NUCLEOTIDE SEQUENCE [LARGE SCALE GENOMIC DNA]</scope>
    <source>
        <strain evidence="9">S3790</strain>
    </source>
</reference>
<feature type="transmembrane region" description="Helical" evidence="7">
    <location>
        <begin position="38"/>
        <end position="57"/>
    </location>
</feature>
<dbReference type="InterPro" id="IPR001712">
    <property type="entry name" value="T3SS_FHIPEP"/>
</dbReference>
<proteinExistence type="inferred from homology"/>
<dbReference type="PANTHER" id="PTHR30161:SF1">
    <property type="entry name" value="FLAGELLAR BIOSYNTHESIS PROTEIN FLHA-RELATED"/>
    <property type="match status" value="1"/>
</dbReference>
<keyword evidence="3" id="KW-1003">Cell membrane</keyword>
<dbReference type="Proteomes" id="UP000307217">
    <property type="component" value="Unassembled WGS sequence"/>
</dbReference>
<evidence type="ECO:0000256" key="6">
    <source>
        <dbReference type="ARBA" id="ARBA00023136"/>
    </source>
</evidence>
<dbReference type="InterPro" id="IPR042196">
    <property type="entry name" value="FHIPEP_4"/>
</dbReference>
<feature type="transmembrane region" description="Helical" evidence="7">
    <location>
        <begin position="69"/>
        <end position="89"/>
    </location>
</feature>
<evidence type="ECO:0000256" key="4">
    <source>
        <dbReference type="ARBA" id="ARBA00022692"/>
    </source>
</evidence>
<dbReference type="PRINTS" id="PR00949">
    <property type="entry name" value="TYPE3IMAPROT"/>
</dbReference>
<keyword evidence="8" id="KW-0282">Flagellum</keyword>
<accession>A0A5S3V5S8</accession>
<evidence type="ECO:0000256" key="1">
    <source>
        <dbReference type="ARBA" id="ARBA00004651"/>
    </source>
</evidence>
<protein>
    <submittedName>
        <fullName evidence="8">Flagellar biosynthesis protein FlhA</fullName>
    </submittedName>
</protein>
<dbReference type="AlphaFoldDB" id="A0A5S3V5S8"/>
<feature type="transmembrane region" description="Helical" evidence="7">
    <location>
        <begin position="14"/>
        <end position="32"/>
    </location>
</feature>
<dbReference type="OrthoDB" id="9759185at2"/>
<dbReference type="EMBL" id="PNBX01000073">
    <property type="protein sequence ID" value="TMO66620.1"/>
    <property type="molecule type" value="Genomic_DNA"/>
</dbReference>
<dbReference type="InterPro" id="IPR042193">
    <property type="entry name" value="FHIPEP_3"/>
</dbReference>
<dbReference type="GO" id="GO:0009306">
    <property type="term" value="P:protein secretion"/>
    <property type="evidence" value="ECO:0007669"/>
    <property type="project" value="InterPro"/>
</dbReference>